<gene>
    <name evidence="1" type="ORF">DFR38_10451</name>
</gene>
<dbReference type="EMBL" id="QJKC01000004">
    <property type="protein sequence ID" value="PXX49411.1"/>
    <property type="molecule type" value="Genomic_DNA"/>
</dbReference>
<comment type="caution">
    <text evidence="1">The sequence shown here is derived from an EMBL/GenBank/DDBJ whole genome shotgun (WGS) entry which is preliminary data.</text>
</comment>
<accession>A0A318JMI8</accession>
<protein>
    <recommendedName>
        <fullName evidence="3">Phage-related protein</fullName>
    </recommendedName>
</protein>
<name>A0A318JMI8_9NEIS</name>
<proteinExistence type="predicted"/>
<evidence type="ECO:0000313" key="2">
    <source>
        <dbReference type="Proteomes" id="UP000248395"/>
    </source>
</evidence>
<evidence type="ECO:0008006" key="3">
    <source>
        <dbReference type="Google" id="ProtNLM"/>
    </source>
</evidence>
<sequence length="214" mass="24634">MKKDCSMKERPILFCAPMVRALLDGSKTQTRRAMKTQPVLNGNFWQVYGASWSQKVKSIPAIFGHSLANNCPYGQPGDRLWVRETWDFLPSGTSECMIRYFADNAMEQRTTPANFNPFIYGHEKKRPSIHLPRWASRILLEIVSVRVERLQNISESDALAEGVKSCEAELDTSGNWYAPEELYSMLWTKINGWGDSGWNANPWVWVVEFRRIEP</sequence>
<evidence type="ECO:0000313" key="1">
    <source>
        <dbReference type="EMBL" id="PXX49411.1"/>
    </source>
</evidence>
<organism evidence="1 2">
    <name type="scientific">Aquitalea magnusonii</name>
    <dbReference type="NCBI Taxonomy" id="332411"/>
    <lineage>
        <taxon>Bacteria</taxon>
        <taxon>Pseudomonadati</taxon>
        <taxon>Pseudomonadota</taxon>
        <taxon>Betaproteobacteria</taxon>
        <taxon>Neisseriales</taxon>
        <taxon>Chromobacteriaceae</taxon>
        <taxon>Aquitalea</taxon>
    </lineage>
</organism>
<keyword evidence="2" id="KW-1185">Reference proteome</keyword>
<dbReference type="Proteomes" id="UP000248395">
    <property type="component" value="Unassembled WGS sequence"/>
</dbReference>
<dbReference type="AlphaFoldDB" id="A0A318JMI8"/>
<dbReference type="RefSeq" id="WP_239688507.1">
    <property type="nucleotide sequence ID" value="NZ_LNQU01000005.1"/>
</dbReference>
<reference evidence="1 2" key="1">
    <citation type="submission" date="2018-05" db="EMBL/GenBank/DDBJ databases">
        <title>Genomic Encyclopedia of Type Strains, Phase IV (KMG-IV): sequencing the most valuable type-strain genomes for metagenomic binning, comparative biology and taxonomic classification.</title>
        <authorList>
            <person name="Goeker M."/>
        </authorList>
    </citation>
    <scope>NUCLEOTIDE SEQUENCE [LARGE SCALE GENOMIC DNA]</scope>
    <source>
        <strain evidence="1 2">DSM 25134</strain>
    </source>
</reference>